<accession>A0AAP7GWR8</accession>
<dbReference type="PANTHER" id="PTHR21180:SF32">
    <property type="entry name" value="ENDONUCLEASE_EXONUCLEASE_PHOSPHATASE FAMILY DOMAIN-CONTAINING PROTEIN 1"/>
    <property type="match status" value="1"/>
</dbReference>
<feature type="signal peptide" evidence="2">
    <location>
        <begin position="1"/>
        <end position="22"/>
    </location>
</feature>
<dbReference type="Gene3D" id="6.10.140.1430">
    <property type="match status" value="1"/>
</dbReference>
<comment type="caution">
    <text evidence="4">The sequence shown here is derived from an EMBL/GenBank/DDBJ whole genome shotgun (WGS) entry which is preliminary data.</text>
</comment>
<dbReference type="Proteomes" id="UP000092746">
    <property type="component" value="Unassembled WGS sequence"/>
</dbReference>
<evidence type="ECO:0000256" key="2">
    <source>
        <dbReference type="SAM" id="SignalP"/>
    </source>
</evidence>
<evidence type="ECO:0000259" key="3">
    <source>
        <dbReference type="SMART" id="SM00278"/>
    </source>
</evidence>
<reference evidence="4 5" key="1">
    <citation type="submission" date="2016-06" db="EMBL/GenBank/DDBJ databases">
        <title>Simultaneous identification of Haemophilus influenzae and Haemophilus haemolyticus using TaqMan real-time PCR.</title>
        <authorList>
            <person name="Price E.P."/>
            <person name="Sarovich D.S."/>
            <person name="Harris T."/>
            <person name="Spargo J.C."/>
            <person name="Nosworthy E."/>
            <person name="Beissbarth J."/>
            <person name="Smith-Vaughan H."/>
        </authorList>
    </citation>
    <scope>NUCLEOTIDE SEQUENCE [LARGE SCALE GENOMIC DNA]</scope>
    <source>
        <strain evidence="4 5">ATCC 7901</strain>
    </source>
</reference>
<evidence type="ECO:0000313" key="5">
    <source>
        <dbReference type="Proteomes" id="UP000092746"/>
    </source>
</evidence>
<dbReference type="RefSeq" id="WP_065295430.1">
    <property type="nucleotide sequence ID" value="NZ_CAUUMV010000008.1"/>
</dbReference>
<dbReference type="InterPro" id="IPR003583">
    <property type="entry name" value="Hlx-hairpin-Hlx_DNA-bd_motif"/>
</dbReference>
<dbReference type="NCBIfam" id="TIGR00426">
    <property type="entry name" value="competence protein ComEA helix-hairpin-helix repeat region"/>
    <property type="match status" value="1"/>
</dbReference>
<dbReference type="SUPFAM" id="SSF47781">
    <property type="entry name" value="RuvA domain 2-like"/>
    <property type="match status" value="1"/>
</dbReference>
<feature type="domain" description="Helix-hairpin-helix DNA-binding motif class 1" evidence="3">
    <location>
        <begin position="165"/>
        <end position="184"/>
    </location>
</feature>
<dbReference type="PANTHER" id="PTHR21180">
    <property type="entry name" value="ENDONUCLEASE/EXONUCLEASE/PHOSPHATASE FAMILY DOMAIN-CONTAINING PROTEIN 1"/>
    <property type="match status" value="1"/>
</dbReference>
<dbReference type="InterPro" id="IPR004509">
    <property type="entry name" value="Competence_ComEA_HhH"/>
</dbReference>
<name>A0AAP7GWR8_AGGAP</name>
<feature type="compositionally biased region" description="Basic and acidic residues" evidence="1">
    <location>
        <begin position="114"/>
        <end position="123"/>
    </location>
</feature>
<feature type="domain" description="Helix-hairpin-helix DNA-binding motif class 1" evidence="3">
    <location>
        <begin position="195"/>
        <end position="214"/>
    </location>
</feature>
<dbReference type="GO" id="GO:0015627">
    <property type="term" value="C:type II protein secretion system complex"/>
    <property type="evidence" value="ECO:0007669"/>
    <property type="project" value="TreeGrafter"/>
</dbReference>
<sequence>MKPLKSLLALAVAMTVSTTVLAEESVLSDVKNNAKAAWQTVKTEAKDVGGQVKEGAIKVKDGAVEVKDKVANKMKSAKEATKETFTEAKDTTKEKFAEAKDATKEKFTEAKDVTKEKFSEGKKAVKRQFKNEQPAQVEDKSTVKEGAKSTTTHSKKVDINSADAATLQSLSGIGEVKAKAIIEYREKNGKIKNLEELSKVPGVGDSTLEKIKPHVRFN</sequence>
<keyword evidence="2" id="KW-0732">Signal</keyword>
<dbReference type="Pfam" id="PF12836">
    <property type="entry name" value="HHH_3"/>
    <property type="match status" value="1"/>
</dbReference>
<organism evidence="4 5">
    <name type="scientific">Aggregatibacter aphrophilus</name>
    <name type="common">Haemophilus aphrophilus</name>
    <dbReference type="NCBI Taxonomy" id="732"/>
    <lineage>
        <taxon>Bacteria</taxon>
        <taxon>Pseudomonadati</taxon>
        <taxon>Pseudomonadota</taxon>
        <taxon>Gammaproteobacteria</taxon>
        <taxon>Pasteurellales</taxon>
        <taxon>Pasteurellaceae</taxon>
        <taxon>Aggregatibacter</taxon>
    </lineage>
</organism>
<evidence type="ECO:0000313" key="4">
    <source>
        <dbReference type="EMBL" id="OBY51304.1"/>
    </source>
</evidence>
<feature type="region of interest" description="Disordered" evidence="1">
    <location>
        <begin position="114"/>
        <end position="155"/>
    </location>
</feature>
<protein>
    <submittedName>
        <fullName evidence="4">Competence protein ComEA</fullName>
    </submittedName>
</protein>
<feature type="compositionally biased region" description="Basic and acidic residues" evidence="1">
    <location>
        <begin position="137"/>
        <end position="147"/>
    </location>
</feature>
<proteinExistence type="predicted"/>
<dbReference type="AlphaFoldDB" id="A0AAP7GWR8"/>
<dbReference type="Gene3D" id="1.10.150.310">
    <property type="entry name" value="Tex RuvX-like domain-like"/>
    <property type="match status" value="1"/>
</dbReference>
<dbReference type="InterPro" id="IPR051675">
    <property type="entry name" value="Endo/Exo/Phosphatase_dom_1"/>
</dbReference>
<dbReference type="InterPro" id="IPR010994">
    <property type="entry name" value="RuvA_2-like"/>
</dbReference>
<dbReference type="SMART" id="SM00278">
    <property type="entry name" value="HhH1"/>
    <property type="match status" value="2"/>
</dbReference>
<feature type="chain" id="PRO_5042881769" evidence="2">
    <location>
        <begin position="23"/>
        <end position="218"/>
    </location>
</feature>
<evidence type="ECO:0000256" key="1">
    <source>
        <dbReference type="SAM" id="MobiDB-lite"/>
    </source>
</evidence>
<dbReference type="GO" id="GO:0006281">
    <property type="term" value="P:DNA repair"/>
    <property type="evidence" value="ECO:0007669"/>
    <property type="project" value="InterPro"/>
</dbReference>
<dbReference type="GO" id="GO:0015628">
    <property type="term" value="P:protein secretion by the type II secretion system"/>
    <property type="evidence" value="ECO:0007669"/>
    <property type="project" value="TreeGrafter"/>
</dbReference>
<dbReference type="EMBL" id="MAQE01000014">
    <property type="protein sequence ID" value="OBY51304.1"/>
    <property type="molecule type" value="Genomic_DNA"/>
</dbReference>
<dbReference type="GO" id="GO:0003677">
    <property type="term" value="F:DNA binding"/>
    <property type="evidence" value="ECO:0007669"/>
    <property type="project" value="InterPro"/>
</dbReference>
<gene>
    <name evidence="4" type="ORF">BBB52_06790</name>
</gene>